<dbReference type="Gene3D" id="1.10.1780.10">
    <property type="entry name" value="Clp, N-terminal domain"/>
    <property type="match status" value="1"/>
</dbReference>
<dbReference type="SUPFAM" id="SSF81923">
    <property type="entry name" value="Double Clp-N motif"/>
    <property type="match status" value="1"/>
</dbReference>
<evidence type="ECO:0000256" key="1">
    <source>
        <dbReference type="ARBA" id="ARBA00008675"/>
    </source>
</evidence>
<keyword evidence="9" id="KW-1185">Reference proteome</keyword>
<dbReference type="SUPFAM" id="SSF52540">
    <property type="entry name" value="P-loop containing nucleoside triphosphate hydrolases"/>
    <property type="match status" value="1"/>
</dbReference>
<dbReference type="InterPro" id="IPR004176">
    <property type="entry name" value="Clp_R_N"/>
</dbReference>
<accession>A0AAN9KP91</accession>
<evidence type="ECO:0000313" key="9">
    <source>
        <dbReference type="Proteomes" id="UP001367508"/>
    </source>
</evidence>
<dbReference type="InterPro" id="IPR051650">
    <property type="entry name" value="SL_signaling_regulator"/>
</dbReference>
<dbReference type="Pfam" id="PF26587">
    <property type="entry name" value="AAA_lid_SMAX1"/>
    <property type="match status" value="1"/>
</dbReference>
<dbReference type="AlphaFoldDB" id="A0AAN9KP91"/>
<evidence type="ECO:0000256" key="6">
    <source>
        <dbReference type="SAM" id="MobiDB-lite"/>
    </source>
</evidence>
<dbReference type="InterPro" id="IPR058680">
    <property type="entry name" value="NBD_SMAX1-like"/>
</dbReference>
<dbReference type="GO" id="GO:0005524">
    <property type="term" value="F:ATP binding"/>
    <property type="evidence" value="ECO:0007669"/>
    <property type="project" value="InterPro"/>
</dbReference>
<dbReference type="PANTHER" id="PTHR43572">
    <property type="entry name" value="CHAPERONE PROTEIN CLPD, CHLOROPLASTIC"/>
    <property type="match status" value="1"/>
</dbReference>
<feature type="region of interest" description="Disordered" evidence="6">
    <location>
        <begin position="570"/>
        <end position="589"/>
    </location>
</feature>
<organism evidence="8 9">
    <name type="scientific">Canavalia gladiata</name>
    <name type="common">Sword bean</name>
    <name type="synonym">Dolichos gladiatus</name>
    <dbReference type="NCBI Taxonomy" id="3824"/>
    <lineage>
        <taxon>Eukaryota</taxon>
        <taxon>Viridiplantae</taxon>
        <taxon>Streptophyta</taxon>
        <taxon>Embryophyta</taxon>
        <taxon>Tracheophyta</taxon>
        <taxon>Spermatophyta</taxon>
        <taxon>Magnoliopsida</taxon>
        <taxon>eudicotyledons</taxon>
        <taxon>Gunneridae</taxon>
        <taxon>Pentapetalae</taxon>
        <taxon>rosids</taxon>
        <taxon>fabids</taxon>
        <taxon>Fabales</taxon>
        <taxon>Fabaceae</taxon>
        <taxon>Papilionoideae</taxon>
        <taxon>50 kb inversion clade</taxon>
        <taxon>NPAAA clade</taxon>
        <taxon>indigoferoid/millettioid clade</taxon>
        <taxon>Phaseoleae</taxon>
        <taxon>Canavalia</taxon>
    </lineage>
</organism>
<dbReference type="Pfam" id="PF23569">
    <property type="entry name" value="NBD_SMAX1"/>
    <property type="match status" value="1"/>
</dbReference>
<dbReference type="EMBL" id="JAYMYQ010000007">
    <property type="protein sequence ID" value="KAK7320596.1"/>
    <property type="molecule type" value="Genomic_DNA"/>
</dbReference>
<keyword evidence="4" id="KW-0804">Transcription</keyword>
<feature type="domain" description="Clp R" evidence="7">
    <location>
        <begin position="8"/>
        <end position="169"/>
    </location>
</feature>
<dbReference type="InterPro" id="IPR003959">
    <property type="entry name" value="ATPase_AAA_core"/>
</dbReference>
<keyword evidence="2 5" id="KW-0677">Repeat</keyword>
<comment type="caution">
    <text evidence="8">The sequence shown here is derived from an EMBL/GenBank/DDBJ whole genome shotgun (WGS) entry which is preliminary data.</text>
</comment>
<dbReference type="InterPro" id="IPR058954">
    <property type="entry name" value="AAA_lid_SMAX1"/>
</dbReference>
<dbReference type="InterPro" id="IPR027417">
    <property type="entry name" value="P-loop_NTPase"/>
</dbReference>
<gene>
    <name evidence="8" type="ORF">VNO77_30218</name>
</gene>
<dbReference type="Pfam" id="PF07724">
    <property type="entry name" value="AAA_2"/>
    <property type="match status" value="1"/>
</dbReference>
<evidence type="ECO:0000256" key="4">
    <source>
        <dbReference type="ARBA" id="ARBA00023163"/>
    </source>
</evidence>
<dbReference type="GO" id="GO:0016887">
    <property type="term" value="F:ATP hydrolysis activity"/>
    <property type="evidence" value="ECO:0007669"/>
    <property type="project" value="InterPro"/>
</dbReference>
<dbReference type="PROSITE" id="PS51903">
    <property type="entry name" value="CLP_R"/>
    <property type="match status" value="1"/>
</dbReference>
<dbReference type="Proteomes" id="UP001367508">
    <property type="component" value="Unassembled WGS sequence"/>
</dbReference>
<dbReference type="Gene3D" id="3.40.50.300">
    <property type="entry name" value="P-loop containing nucleotide triphosphate hydrolases"/>
    <property type="match status" value="1"/>
</dbReference>
<proteinExistence type="inferred from homology"/>
<dbReference type="Pfam" id="PF02861">
    <property type="entry name" value="Clp_N"/>
    <property type="match status" value="1"/>
</dbReference>
<protein>
    <recommendedName>
        <fullName evidence="7">Clp R domain-containing protein</fullName>
    </recommendedName>
</protein>
<evidence type="ECO:0000313" key="8">
    <source>
        <dbReference type="EMBL" id="KAK7320596.1"/>
    </source>
</evidence>
<name>A0AAN9KP91_CANGL</name>
<dbReference type="InterPro" id="IPR036628">
    <property type="entry name" value="Clp_N_dom_sf"/>
</dbReference>
<dbReference type="PANTHER" id="PTHR43572:SF49">
    <property type="entry name" value="PROTEIN SMAX1-LIKE 8"/>
    <property type="match status" value="1"/>
</dbReference>
<sequence>MPTPVEAARQCLTVEAAKALDDAVSVARRRGHLQTTSLHAVSALLSHPSSTLRDACTRARSSVYSTRLQFKALELSFGVYLDRAATHQLGDHDPPVSNSLMAAIKRSQATQRRLSENFHFQQHCPSSVKVELQYLILSILDDPVVNRVLSESGFRSSEIKLAILHPLPHHSEQPSLRRSFPFRFSGEEDDDHRRIGEVLSRSRGRNPLLLGAGARDALRSFTEIVEQGNDSVLPRELCGLRVVCIGREVSKFVSESYGEEDMRWRFEEIGETVEQCVGPGVVVNFGDLEVFVNDDGSSEGVAVRYVVGELGKLLKLYYGKLWFMAAAATYQRFLNFVANFPSIQKEWDFHLLPIISLRSFIAPHSYHTSSFRCEPDVLTALKEGFSASTAADLCQPNLPPRLQIAELGSAKGLNLKLEDDVVLLNSSESEPPHKKLDKIYQCLHQEFPDGNNCPTVVGFHCSDNKRKDANKFRSSLTDTSSSDYINISSQVPVGKKIISTSQSNSPFLMNFNAKQEKYTSKHSEKFHKVEGPESGDPGSCNMSNSIVCDGSQMSPTSVISVTTDLGLGMCSSPTSDKSKKPTSEYTTEPPKEIPCLLSSQFNLADGNVLKHPSQPSICLNFDYCRQFDERNPKTIFEALTKEVSWQDEALQVITKTIAGSKTKRVRYQGANQRGDVWMNFVGPDRQGKKKIAVSLAEFLYGNRESFIFVDLSSEEMEGFNVKFRGKTILDFIVGEYCKKPFSVVFLENVDKADVLVQNSLSQAIKCGKLTDSHGREVGVNNAIFVTSFSGHQVKEISNYSEERIVKVKWRPIKITVEHVGGDIKSQRVSVADGSIESIPNLVLVNKQKLIGDNEFHDQLLISDTAKRAYPTSNWHLDLNLPAAEENELQQMNDGNLEHASTENQNRWLKDLYGLVDETVIFRPFNFDALSDRVLKVITSSFHKTVGSECTLEIESEVMDQLLAAAYVSDGDKNIENWVEEVLCGAFIEVQREYNLTACSIVKLVTCWHQVSGLYLPSKITID</sequence>
<comment type="similarity">
    <text evidence="1">Belongs to the ClpA/ClpB family.</text>
</comment>
<evidence type="ECO:0000256" key="3">
    <source>
        <dbReference type="ARBA" id="ARBA00023015"/>
    </source>
</evidence>
<evidence type="ECO:0000256" key="5">
    <source>
        <dbReference type="PROSITE-ProRule" id="PRU01251"/>
    </source>
</evidence>
<evidence type="ECO:0000259" key="7">
    <source>
        <dbReference type="PROSITE" id="PS51903"/>
    </source>
</evidence>
<reference evidence="8 9" key="1">
    <citation type="submission" date="2024-01" db="EMBL/GenBank/DDBJ databases">
        <title>The genomes of 5 underutilized Papilionoideae crops provide insights into root nodulation and disease resistanc.</title>
        <authorList>
            <person name="Jiang F."/>
        </authorList>
    </citation>
    <scope>NUCLEOTIDE SEQUENCE [LARGE SCALE GENOMIC DNA]</scope>
    <source>
        <strain evidence="8">LVBAO_FW01</strain>
        <tissue evidence="8">Leaves</tissue>
    </source>
</reference>
<keyword evidence="3" id="KW-0805">Transcription regulation</keyword>
<evidence type="ECO:0000256" key="2">
    <source>
        <dbReference type="ARBA" id="ARBA00022737"/>
    </source>
</evidence>
<dbReference type="CDD" id="cd19499">
    <property type="entry name" value="RecA-like_ClpB_Hsp104-like"/>
    <property type="match status" value="1"/>
</dbReference>